<evidence type="ECO:0000313" key="3">
    <source>
        <dbReference type="Proteomes" id="UP000297668"/>
    </source>
</evidence>
<evidence type="ECO:0000259" key="1">
    <source>
        <dbReference type="Pfam" id="PF13470"/>
    </source>
</evidence>
<dbReference type="EMBL" id="SJZF01000012">
    <property type="protein sequence ID" value="TFU26070.1"/>
    <property type="molecule type" value="Genomic_DNA"/>
</dbReference>
<evidence type="ECO:0000313" key="2">
    <source>
        <dbReference type="EMBL" id="TFU26070.1"/>
    </source>
</evidence>
<protein>
    <submittedName>
        <fullName evidence="2">Putative toxin-antitoxin system toxin component, PIN family</fullName>
    </submittedName>
</protein>
<gene>
    <name evidence="2" type="ORF">E0687_07705</name>
</gene>
<proteinExistence type="predicted"/>
<accession>A0A4Y9FBV2</accession>
<dbReference type="SUPFAM" id="SSF88723">
    <property type="entry name" value="PIN domain-like"/>
    <property type="match status" value="1"/>
</dbReference>
<dbReference type="RefSeq" id="WP_135260367.1">
    <property type="nucleotide sequence ID" value="NZ_SJZF01000012.1"/>
</dbReference>
<dbReference type="InterPro" id="IPR029060">
    <property type="entry name" value="PIN-like_dom_sf"/>
</dbReference>
<dbReference type="Proteomes" id="UP000297668">
    <property type="component" value="Unassembled WGS sequence"/>
</dbReference>
<sequence>MIRAVLDPGMLVAALLSSQGAPAQLVRLLVKGCFQLVLSPKLLEETERILKRPKFRDHVNPEEVQDYLAFLVRWGELVPDPPESPGLCPDPGDDYLVALARASRARVLVSGDRHLLGLSHPEPPVLTPRAFLELLESLGPQA</sequence>
<dbReference type="InterPro" id="IPR002850">
    <property type="entry name" value="PIN_toxin-like"/>
</dbReference>
<dbReference type="NCBIfam" id="TIGR00305">
    <property type="entry name" value="putative toxin-antitoxin system toxin component, PIN family"/>
    <property type="match status" value="1"/>
</dbReference>
<dbReference type="PANTHER" id="PTHR34610:SF4">
    <property type="entry name" value="SLL8027 PROTEIN"/>
    <property type="match status" value="1"/>
</dbReference>
<organism evidence="2 3">
    <name type="scientific">Thermus tengchongensis</name>
    <dbReference type="NCBI Taxonomy" id="1214928"/>
    <lineage>
        <taxon>Bacteria</taxon>
        <taxon>Thermotogati</taxon>
        <taxon>Deinococcota</taxon>
        <taxon>Deinococci</taxon>
        <taxon>Thermales</taxon>
        <taxon>Thermaceae</taxon>
        <taxon>Thermus</taxon>
    </lineage>
</organism>
<feature type="domain" description="PIN" evidence="1">
    <location>
        <begin position="3"/>
        <end position="114"/>
    </location>
</feature>
<reference evidence="2 3" key="1">
    <citation type="submission" date="2019-03" db="EMBL/GenBank/DDBJ databases">
        <title>Thermus tengchongensis species for the arsenic transformation mechanism.</title>
        <authorList>
            <person name="Yuan G.C."/>
        </authorList>
    </citation>
    <scope>NUCLEOTIDE SEQUENCE [LARGE SCALE GENOMIC DNA]</scope>
    <source>
        <strain evidence="2 3">15W</strain>
    </source>
</reference>
<dbReference type="PANTHER" id="PTHR34610">
    <property type="entry name" value="SSL7007 PROTEIN"/>
    <property type="match status" value="1"/>
</dbReference>
<dbReference type="AlphaFoldDB" id="A0A4Y9FBV2"/>
<name>A0A4Y9FBV2_9DEIN</name>
<comment type="caution">
    <text evidence="2">The sequence shown here is derived from an EMBL/GenBank/DDBJ whole genome shotgun (WGS) entry which is preliminary data.</text>
</comment>
<dbReference type="Pfam" id="PF13470">
    <property type="entry name" value="PIN_3"/>
    <property type="match status" value="1"/>
</dbReference>
<dbReference type="InterPro" id="IPR002716">
    <property type="entry name" value="PIN_dom"/>
</dbReference>